<evidence type="ECO:0000313" key="4">
    <source>
        <dbReference type="Proteomes" id="UP000636918"/>
    </source>
</evidence>
<evidence type="ECO:0000259" key="2">
    <source>
        <dbReference type="Pfam" id="PF02350"/>
    </source>
</evidence>
<dbReference type="Proteomes" id="UP000636918">
    <property type="component" value="Unassembled WGS sequence"/>
</dbReference>
<organism evidence="3 4">
    <name type="scientific">Nocardioides baculatus</name>
    <dbReference type="NCBI Taxonomy" id="2801337"/>
    <lineage>
        <taxon>Bacteria</taxon>
        <taxon>Bacillati</taxon>
        <taxon>Actinomycetota</taxon>
        <taxon>Actinomycetes</taxon>
        <taxon>Propionibacteriales</taxon>
        <taxon>Nocardioidaceae</taxon>
        <taxon>Nocardioides</taxon>
    </lineage>
</organism>
<dbReference type="Gene3D" id="3.40.50.2000">
    <property type="entry name" value="Glycogen Phosphorylase B"/>
    <property type="match status" value="2"/>
</dbReference>
<comment type="similarity">
    <text evidence="1">Belongs to the UDP-N-acetylglucosamine 2-epimerase family.</text>
</comment>
<dbReference type="Pfam" id="PF02350">
    <property type="entry name" value="Epimerase_2"/>
    <property type="match status" value="1"/>
</dbReference>
<keyword evidence="1" id="KW-0413">Isomerase</keyword>
<dbReference type="InterPro" id="IPR003331">
    <property type="entry name" value="UDP_GlcNAc_Epimerase_2_dom"/>
</dbReference>
<dbReference type="RefSeq" id="WP_201934830.1">
    <property type="nucleotide sequence ID" value="NZ_JAERSG010000002.1"/>
</dbReference>
<evidence type="ECO:0000313" key="3">
    <source>
        <dbReference type="EMBL" id="MBL0747196.1"/>
    </source>
</evidence>
<comment type="caution">
    <text evidence="3">The sequence shown here is derived from an EMBL/GenBank/DDBJ whole genome shotgun (WGS) entry which is preliminary data.</text>
</comment>
<feature type="domain" description="UDP-N-acetylglucosamine 2-epimerase" evidence="2">
    <location>
        <begin position="101"/>
        <end position="322"/>
    </location>
</feature>
<keyword evidence="4" id="KW-1185">Reference proteome</keyword>
<dbReference type="PANTHER" id="PTHR43174">
    <property type="entry name" value="UDP-N-ACETYLGLUCOSAMINE 2-EPIMERASE"/>
    <property type="match status" value="1"/>
</dbReference>
<proteinExistence type="inferred from homology"/>
<reference evidence="3 4" key="1">
    <citation type="submission" date="2021-01" db="EMBL/GenBank/DDBJ databases">
        <title>Genome seq and assembly of Nocardiodes sp. G10.</title>
        <authorList>
            <person name="Chhetri G."/>
        </authorList>
    </citation>
    <scope>NUCLEOTIDE SEQUENCE [LARGE SCALE GENOMIC DNA]</scope>
    <source>
        <strain evidence="3 4">G10</strain>
    </source>
</reference>
<dbReference type="EMBL" id="JAERSG010000002">
    <property type="protein sequence ID" value="MBL0747196.1"/>
    <property type="molecule type" value="Genomic_DNA"/>
</dbReference>
<dbReference type="SUPFAM" id="SSF53756">
    <property type="entry name" value="UDP-Glycosyltransferase/glycogen phosphorylase"/>
    <property type="match status" value="1"/>
</dbReference>
<gene>
    <name evidence="3" type="ORF">JI751_06220</name>
</gene>
<accession>A0ABS1L692</accession>
<evidence type="ECO:0000256" key="1">
    <source>
        <dbReference type="RuleBase" id="RU003513"/>
    </source>
</evidence>
<name>A0ABS1L692_9ACTN</name>
<protein>
    <submittedName>
        <fullName evidence="3">UDP-N-acetylglucosamine 2-epimerase</fullName>
    </submittedName>
</protein>
<dbReference type="PANTHER" id="PTHR43174:SF3">
    <property type="entry name" value="UDP-N-ACETYLGLUCOSAMINE 2-EPIMERASE"/>
    <property type="match status" value="1"/>
</dbReference>
<dbReference type="InterPro" id="IPR029767">
    <property type="entry name" value="WecB-like"/>
</dbReference>
<sequence length="372" mass="40697">MTIAFIAGTTAEIIKLAPVIRALEERGEAVELWNTAFHVGGLPATLADLGLPQPSIDLVPEGRQSDVVRVTQVPGWAARIAWTVVRRRRELRRRLARGEASPLVVVHGDTFSTVLGALIGRVLRAEVAHVEAGMRTGDIWHPMPEEINRRVVAKIATLHFAPTQLEVGHLRREKAKGSIVDTGANTVIDALRMAIDGDAPAIDLPDEFGLVTLHRFEMLRNGPVFSRTLEVLAESTRSTDAMPLVMPAGNTERNRIDELGLGHLFGDRFRLVDKQPYARFMPLLARASFVVTDSGGLQQECGILGKPAAIHREAVESQQGIGDNLLLTGLDMEVLRGFLDGWRDYARPSLLDQFHPTAAIVAELGRTGHLTT</sequence>